<evidence type="ECO:0000313" key="1">
    <source>
        <dbReference type="EMBL" id="CAF1483672.1"/>
    </source>
</evidence>
<reference evidence="1" key="1">
    <citation type="submission" date="2021-02" db="EMBL/GenBank/DDBJ databases">
        <authorList>
            <person name="Nowell W R."/>
        </authorList>
    </citation>
    <scope>NUCLEOTIDE SEQUENCE</scope>
</reference>
<dbReference type="Proteomes" id="UP000663864">
    <property type="component" value="Unassembled WGS sequence"/>
</dbReference>
<dbReference type="EMBL" id="CAJNOT010006162">
    <property type="protein sequence ID" value="CAF1483672.1"/>
    <property type="molecule type" value="Genomic_DNA"/>
</dbReference>
<dbReference type="AlphaFoldDB" id="A0A815RWU8"/>
<organism evidence="1 2">
    <name type="scientific">Rotaria sordida</name>
    <dbReference type="NCBI Taxonomy" id="392033"/>
    <lineage>
        <taxon>Eukaryota</taxon>
        <taxon>Metazoa</taxon>
        <taxon>Spiralia</taxon>
        <taxon>Gnathifera</taxon>
        <taxon>Rotifera</taxon>
        <taxon>Eurotatoria</taxon>
        <taxon>Bdelloidea</taxon>
        <taxon>Philodinida</taxon>
        <taxon>Philodinidae</taxon>
        <taxon>Rotaria</taxon>
    </lineage>
</organism>
<name>A0A815RWU8_9BILA</name>
<proteinExistence type="predicted"/>
<comment type="caution">
    <text evidence="1">The sequence shown here is derived from an EMBL/GenBank/DDBJ whole genome shotgun (WGS) entry which is preliminary data.</text>
</comment>
<feature type="non-terminal residue" evidence="1">
    <location>
        <position position="1"/>
    </location>
</feature>
<sequence>SLFDSLFSRHGLHLISSLQVLIEMYVHWLTKNSNNLCIQLKFELIHSFIYISLISYNLCKSGILLEKTTKENNQLYIRLIEHNFKLTKIHAYASCLFLLESHQVDLNKELNNDI</sequence>
<protein>
    <submittedName>
        <fullName evidence="1">Uncharacterized protein</fullName>
    </submittedName>
</protein>
<gene>
    <name evidence="1" type="ORF">ZHD862_LOCUS36679</name>
</gene>
<accession>A0A815RWU8</accession>
<evidence type="ECO:0000313" key="2">
    <source>
        <dbReference type="Proteomes" id="UP000663864"/>
    </source>
</evidence>